<comment type="pathway">
    <text evidence="4 15">Carbohydrate degradation; glycolysis; D-glyceraldehyde 3-phosphate and glycerone phosphate from D-glucose: step 3/4.</text>
</comment>
<dbReference type="GO" id="GO:0005945">
    <property type="term" value="C:6-phosphofructokinase complex"/>
    <property type="evidence" value="ECO:0007669"/>
    <property type="project" value="TreeGrafter"/>
</dbReference>
<dbReference type="InterPro" id="IPR012003">
    <property type="entry name" value="ATP_PFK_prok-type"/>
</dbReference>
<dbReference type="GO" id="GO:0042802">
    <property type="term" value="F:identical protein binding"/>
    <property type="evidence" value="ECO:0007669"/>
    <property type="project" value="TreeGrafter"/>
</dbReference>
<dbReference type="Proteomes" id="UP000824070">
    <property type="component" value="Unassembled WGS sequence"/>
</dbReference>
<evidence type="ECO:0000256" key="9">
    <source>
        <dbReference type="ARBA" id="ARBA00022741"/>
    </source>
</evidence>
<comment type="catalytic activity">
    <reaction evidence="14 15">
        <text>beta-D-fructose 6-phosphate + ATP = beta-D-fructose 1,6-bisphosphate + ADP + H(+)</text>
        <dbReference type="Rhea" id="RHEA:16109"/>
        <dbReference type="ChEBI" id="CHEBI:15378"/>
        <dbReference type="ChEBI" id="CHEBI:30616"/>
        <dbReference type="ChEBI" id="CHEBI:32966"/>
        <dbReference type="ChEBI" id="CHEBI:57634"/>
        <dbReference type="ChEBI" id="CHEBI:456216"/>
        <dbReference type="EC" id="2.7.1.11"/>
    </reaction>
</comment>
<dbReference type="GO" id="GO:0046872">
    <property type="term" value="F:metal ion binding"/>
    <property type="evidence" value="ECO:0007669"/>
    <property type="project" value="UniProtKB-KW"/>
</dbReference>
<feature type="binding site" evidence="15">
    <location>
        <begin position="103"/>
        <end position="106"/>
    </location>
    <ligand>
        <name>ATP</name>
        <dbReference type="ChEBI" id="CHEBI:30616"/>
    </ligand>
</feature>
<keyword evidence="6 15" id="KW-0021">Allosteric enzyme</keyword>
<dbReference type="InterPro" id="IPR035966">
    <property type="entry name" value="PKF_sf"/>
</dbReference>
<evidence type="ECO:0000256" key="14">
    <source>
        <dbReference type="ARBA" id="ARBA00048070"/>
    </source>
</evidence>
<evidence type="ECO:0000259" key="16">
    <source>
        <dbReference type="Pfam" id="PF00365"/>
    </source>
</evidence>
<dbReference type="GO" id="GO:0070095">
    <property type="term" value="F:fructose-6-phosphate binding"/>
    <property type="evidence" value="ECO:0007669"/>
    <property type="project" value="TreeGrafter"/>
</dbReference>
<dbReference type="PIRSF" id="PIRSF000532">
    <property type="entry name" value="ATP_PFK_prok"/>
    <property type="match status" value="1"/>
</dbReference>
<dbReference type="NCBIfam" id="TIGR02482">
    <property type="entry name" value="PFKA_ATP"/>
    <property type="match status" value="1"/>
</dbReference>
<feature type="domain" description="Phosphofructokinase" evidence="16">
    <location>
        <begin position="4"/>
        <end position="277"/>
    </location>
</feature>
<organism evidence="17 18">
    <name type="scientific">Candidatus Alloenteromonas pullicola</name>
    <dbReference type="NCBI Taxonomy" id="2840784"/>
    <lineage>
        <taxon>Bacteria</taxon>
        <taxon>Bacillati</taxon>
        <taxon>Bacillota</taxon>
        <taxon>Bacillota incertae sedis</taxon>
        <taxon>Candidatus Alloenteromonas</taxon>
    </lineage>
</organism>
<keyword evidence="5 15" id="KW-0963">Cytoplasm</keyword>
<dbReference type="GO" id="GO:0061621">
    <property type="term" value="P:canonical glycolysis"/>
    <property type="evidence" value="ECO:0007669"/>
    <property type="project" value="TreeGrafter"/>
</dbReference>
<evidence type="ECO:0000313" key="18">
    <source>
        <dbReference type="Proteomes" id="UP000824070"/>
    </source>
</evidence>
<keyword evidence="7 15" id="KW-0808">Transferase</keyword>
<evidence type="ECO:0000256" key="7">
    <source>
        <dbReference type="ARBA" id="ARBA00022679"/>
    </source>
</evidence>
<dbReference type="GO" id="GO:0030388">
    <property type="term" value="P:fructose 1,6-bisphosphate metabolic process"/>
    <property type="evidence" value="ECO:0007669"/>
    <property type="project" value="TreeGrafter"/>
</dbReference>
<dbReference type="Gene3D" id="3.40.50.460">
    <property type="entry name" value="Phosphofructokinase domain"/>
    <property type="match status" value="1"/>
</dbReference>
<sequence length="320" mass="34639">MIHKIGVLTSGGDAPGMNCAIRAVVRAGLSYGLEVYGVNDGYKGLVEDDIVPMDRSSVSDIVNRGGTILQTARLREFKEESVRQIAVDNLRRRGIEALVVIGGDGSYMGAKKLSEMGINCVGLPGTIDNDIASTDYTIGFDTCLNTIIDCVDKIRDTTESHQRCAVIEVMGNHCGDLALFSGIAEGAEMIITPDHPIPEEEIIASLRKLHDQKKKRAIVIVSEKIYPDIHAFAAKIGEQTGFETKAEVLGRVQRGGSPSAFDRVLAARMGAYAVDCLLSGKSGICIGFVNNKIVDYDIYEALALPRDKHVSMLRLVDILK</sequence>
<evidence type="ECO:0000256" key="3">
    <source>
        <dbReference type="ARBA" id="ARBA00004496"/>
    </source>
</evidence>
<feature type="binding site" description="in other chain" evidence="15">
    <location>
        <position position="223"/>
    </location>
    <ligand>
        <name>substrate</name>
        <note>ligand shared between dimeric partners</note>
    </ligand>
</feature>
<feature type="binding site" description="in other chain" evidence="15">
    <location>
        <position position="155"/>
    </location>
    <ligand>
        <name>ADP</name>
        <dbReference type="ChEBI" id="CHEBI:456216"/>
        <note>allosteric activator; ligand shared between dimeric partners</note>
    </ligand>
</feature>
<accession>A0A9D1LNK3</accession>
<evidence type="ECO:0000256" key="10">
    <source>
        <dbReference type="ARBA" id="ARBA00022777"/>
    </source>
</evidence>
<dbReference type="PRINTS" id="PR00476">
    <property type="entry name" value="PHFRCTKINASE"/>
</dbReference>
<dbReference type="GO" id="GO:0005524">
    <property type="term" value="F:ATP binding"/>
    <property type="evidence" value="ECO:0007669"/>
    <property type="project" value="UniProtKB-UniRule"/>
</dbReference>
<reference evidence="17" key="1">
    <citation type="submission" date="2020-10" db="EMBL/GenBank/DDBJ databases">
        <authorList>
            <person name="Gilroy R."/>
        </authorList>
    </citation>
    <scope>NUCLEOTIDE SEQUENCE</scope>
    <source>
        <strain evidence="17">ChiGjej1B1-22543</strain>
    </source>
</reference>
<name>A0A9D1LNK3_9FIRM</name>
<evidence type="ECO:0000256" key="5">
    <source>
        <dbReference type="ARBA" id="ARBA00022490"/>
    </source>
</evidence>
<feature type="binding site" evidence="15">
    <location>
        <position position="104"/>
    </location>
    <ligand>
        <name>Mg(2+)</name>
        <dbReference type="ChEBI" id="CHEBI:18420"/>
        <note>catalytic</note>
    </ligand>
</feature>
<feature type="binding site" description="in other chain" evidence="15">
    <location>
        <begin position="126"/>
        <end position="128"/>
    </location>
    <ligand>
        <name>substrate</name>
        <note>ligand shared between dimeric partners</note>
    </ligand>
</feature>
<evidence type="ECO:0000256" key="12">
    <source>
        <dbReference type="ARBA" id="ARBA00022842"/>
    </source>
</evidence>
<dbReference type="PANTHER" id="PTHR13697:SF4">
    <property type="entry name" value="ATP-DEPENDENT 6-PHOSPHOFRUCTOKINASE"/>
    <property type="match status" value="1"/>
</dbReference>
<evidence type="ECO:0000313" key="17">
    <source>
        <dbReference type="EMBL" id="HIU45151.1"/>
    </source>
</evidence>
<dbReference type="GO" id="GO:0016208">
    <property type="term" value="F:AMP binding"/>
    <property type="evidence" value="ECO:0007669"/>
    <property type="project" value="TreeGrafter"/>
</dbReference>
<keyword evidence="9 15" id="KW-0547">Nucleotide-binding</keyword>
<dbReference type="InterPro" id="IPR000023">
    <property type="entry name" value="Phosphofructokinase_dom"/>
</dbReference>
<comment type="activity regulation">
    <text evidence="15">Allosterically activated by ADP and other diphosphonucleosides, and allosterically inhibited by phosphoenolpyruvate.</text>
</comment>
<dbReference type="FunFam" id="3.40.50.450:FF:000001">
    <property type="entry name" value="ATP-dependent 6-phosphofructokinase"/>
    <property type="match status" value="1"/>
</dbReference>
<comment type="subcellular location">
    <subcellularLocation>
        <location evidence="3 15">Cytoplasm</location>
    </subcellularLocation>
</comment>
<feature type="binding site" description="in other chain" evidence="15">
    <location>
        <begin position="170"/>
        <end position="172"/>
    </location>
    <ligand>
        <name>substrate</name>
        <note>ligand shared between dimeric partners</note>
    </ligand>
</feature>
<comment type="function">
    <text evidence="2 15">Catalyzes the phosphorylation of D-fructose 6-phosphate to fructose 1,6-bisphosphate by ATP, the first committing step of glycolysis.</text>
</comment>
<evidence type="ECO:0000256" key="1">
    <source>
        <dbReference type="ARBA" id="ARBA00001946"/>
    </source>
</evidence>
<feature type="binding site" description="in other chain" evidence="15">
    <location>
        <begin position="186"/>
        <end position="188"/>
    </location>
    <ligand>
        <name>ADP</name>
        <dbReference type="ChEBI" id="CHEBI:456216"/>
        <note>allosteric activator; ligand shared between dimeric partners</note>
    </ligand>
</feature>
<keyword evidence="11 15" id="KW-0067">ATP-binding</keyword>
<dbReference type="SUPFAM" id="SSF53784">
    <property type="entry name" value="Phosphofructokinase"/>
    <property type="match status" value="1"/>
</dbReference>
<gene>
    <name evidence="15 17" type="primary">pfkA</name>
    <name evidence="17" type="ORF">IAC52_02510</name>
</gene>
<dbReference type="HAMAP" id="MF_00339">
    <property type="entry name" value="Phosphofructokinase_I_B1"/>
    <property type="match status" value="1"/>
</dbReference>
<comment type="subunit">
    <text evidence="15">Homotetramer.</text>
</comment>
<evidence type="ECO:0000256" key="2">
    <source>
        <dbReference type="ARBA" id="ARBA00002659"/>
    </source>
</evidence>
<proteinExistence type="inferred from homology"/>
<keyword evidence="8 15" id="KW-0479">Metal-binding</keyword>
<keyword evidence="12 15" id="KW-0460">Magnesium</keyword>
<feature type="active site" description="Proton acceptor" evidence="15">
    <location>
        <position position="128"/>
    </location>
</feature>
<comment type="caution">
    <text evidence="17">The sequence shown here is derived from an EMBL/GenBank/DDBJ whole genome shotgun (WGS) entry which is preliminary data.</text>
</comment>
<comment type="cofactor">
    <cofactor evidence="1 15">
        <name>Mg(2+)</name>
        <dbReference type="ChEBI" id="CHEBI:18420"/>
    </cofactor>
</comment>
<dbReference type="PANTHER" id="PTHR13697">
    <property type="entry name" value="PHOSPHOFRUCTOKINASE"/>
    <property type="match status" value="1"/>
</dbReference>
<evidence type="ECO:0000256" key="6">
    <source>
        <dbReference type="ARBA" id="ARBA00022533"/>
    </source>
</evidence>
<comment type="similarity">
    <text evidence="15">Belongs to the phosphofructokinase type A (PFKA) family. ATP-dependent PFK group I subfamily. Prokaryotic clade 'B1' sub-subfamily.</text>
</comment>
<feature type="binding site" evidence="15">
    <location>
        <position position="245"/>
    </location>
    <ligand>
        <name>substrate</name>
        <note>ligand shared between dimeric partners</note>
    </ligand>
</feature>
<feature type="binding site" evidence="15">
    <location>
        <begin position="22"/>
        <end position="26"/>
    </location>
    <ligand>
        <name>ADP</name>
        <dbReference type="ChEBI" id="CHEBI:456216"/>
        <note>allosteric activator; ligand shared between dimeric partners</note>
    </ligand>
</feature>
<feature type="binding site" evidence="15">
    <location>
        <position position="12"/>
    </location>
    <ligand>
        <name>ATP</name>
        <dbReference type="ChEBI" id="CHEBI:30616"/>
    </ligand>
</feature>
<dbReference type="FunFam" id="3.40.50.460:FF:000002">
    <property type="entry name" value="ATP-dependent 6-phosphofructokinase"/>
    <property type="match status" value="1"/>
</dbReference>
<comment type="caution">
    <text evidence="15">Lacks conserved residue(s) required for the propagation of feature annotation.</text>
</comment>
<dbReference type="InterPro" id="IPR022953">
    <property type="entry name" value="ATP_PFK"/>
</dbReference>
<evidence type="ECO:0000256" key="13">
    <source>
        <dbReference type="ARBA" id="ARBA00023152"/>
    </source>
</evidence>
<protein>
    <recommendedName>
        <fullName evidence="15">ATP-dependent 6-phosphofructokinase</fullName>
        <shortName evidence="15">ATP-PFK</shortName>
        <shortName evidence="15">Phosphofructokinase</shortName>
        <ecNumber evidence="15">2.7.1.11</ecNumber>
    </recommendedName>
    <alternativeName>
        <fullName evidence="15">Phosphohexokinase</fullName>
    </alternativeName>
</protein>
<dbReference type="NCBIfam" id="NF002872">
    <property type="entry name" value="PRK03202.1"/>
    <property type="match status" value="1"/>
</dbReference>
<evidence type="ECO:0000256" key="11">
    <source>
        <dbReference type="ARBA" id="ARBA00022840"/>
    </source>
</evidence>
<dbReference type="Gene3D" id="3.40.50.450">
    <property type="match status" value="1"/>
</dbReference>
<dbReference type="GO" id="GO:0048029">
    <property type="term" value="F:monosaccharide binding"/>
    <property type="evidence" value="ECO:0007669"/>
    <property type="project" value="TreeGrafter"/>
</dbReference>
<dbReference type="GO" id="GO:0003872">
    <property type="term" value="F:6-phosphofructokinase activity"/>
    <property type="evidence" value="ECO:0007669"/>
    <property type="project" value="UniProtKB-UniRule"/>
</dbReference>
<dbReference type="Pfam" id="PF00365">
    <property type="entry name" value="PFK"/>
    <property type="match status" value="1"/>
</dbReference>
<dbReference type="InterPro" id="IPR012828">
    <property type="entry name" value="PFKA_ATP_prok"/>
</dbReference>
<keyword evidence="13 15" id="KW-0324">Glycolysis</keyword>
<reference evidence="17" key="2">
    <citation type="journal article" date="2021" name="PeerJ">
        <title>Extensive microbial diversity within the chicken gut microbiome revealed by metagenomics and culture.</title>
        <authorList>
            <person name="Gilroy R."/>
            <person name="Ravi A."/>
            <person name="Getino M."/>
            <person name="Pursley I."/>
            <person name="Horton D.L."/>
            <person name="Alikhan N.F."/>
            <person name="Baker D."/>
            <person name="Gharbi K."/>
            <person name="Hall N."/>
            <person name="Watson M."/>
            <person name="Adriaenssens E.M."/>
            <person name="Foster-Nyarko E."/>
            <person name="Jarju S."/>
            <person name="Secka A."/>
            <person name="Antonio M."/>
            <person name="Oren A."/>
            <person name="Chaudhuri R.R."/>
            <person name="La Ragione R."/>
            <person name="Hildebrand F."/>
            <person name="Pallen M.J."/>
        </authorList>
    </citation>
    <scope>NUCLEOTIDE SEQUENCE</scope>
    <source>
        <strain evidence="17">ChiGjej1B1-22543</strain>
    </source>
</reference>
<dbReference type="EMBL" id="DVMV01000017">
    <property type="protein sequence ID" value="HIU45151.1"/>
    <property type="molecule type" value="Genomic_DNA"/>
</dbReference>
<feature type="binding site" description="in other chain" evidence="15">
    <location>
        <begin position="214"/>
        <end position="216"/>
    </location>
    <ligand>
        <name>ADP</name>
        <dbReference type="ChEBI" id="CHEBI:456216"/>
        <note>allosteric activator; ligand shared between dimeric partners</note>
    </ligand>
</feature>
<evidence type="ECO:0000256" key="8">
    <source>
        <dbReference type="ARBA" id="ARBA00022723"/>
    </source>
</evidence>
<feature type="binding site" evidence="15">
    <location>
        <begin position="73"/>
        <end position="74"/>
    </location>
    <ligand>
        <name>ATP</name>
        <dbReference type="ChEBI" id="CHEBI:30616"/>
    </ligand>
</feature>
<dbReference type="GO" id="GO:0006002">
    <property type="term" value="P:fructose 6-phosphate metabolic process"/>
    <property type="evidence" value="ECO:0007669"/>
    <property type="project" value="UniProtKB-UniRule"/>
</dbReference>
<keyword evidence="10 15" id="KW-0418">Kinase</keyword>
<evidence type="ECO:0000256" key="15">
    <source>
        <dbReference type="HAMAP-Rule" id="MF_00339"/>
    </source>
</evidence>
<feature type="binding site" evidence="15">
    <location>
        <position position="163"/>
    </location>
    <ligand>
        <name>substrate</name>
        <note>ligand shared between dimeric partners</note>
    </ligand>
</feature>
<evidence type="ECO:0000256" key="4">
    <source>
        <dbReference type="ARBA" id="ARBA00004679"/>
    </source>
</evidence>
<dbReference type="EC" id="2.7.1.11" evidence="15"/>
<dbReference type="AlphaFoldDB" id="A0A9D1LNK3"/>